<dbReference type="SMART" id="SM00116">
    <property type="entry name" value="CBS"/>
    <property type="match status" value="2"/>
</dbReference>
<dbReference type="Gene3D" id="3.10.580.10">
    <property type="entry name" value="CBS-domain"/>
    <property type="match status" value="1"/>
</dbReference>
<dbReference type="InterPro" id="IPR000644">
    <property type="entry name" value="CBS_dom"/>
</dbReference>
<name>A0A7C3KFA8_9CYAN</name>
<dbReference type="AlphaFoldDB" id="A0A7C3KFA8"/>
<dbReference type="PANTHER" id="PTHR43080:SF2">
    <property type="entry name" value="CBS DOMAIN-CONTAINING PROTEIN"/>
    <property type="match status" value="1"/>
</dbReference>
<reference evidence="4" key="1">
    <citation type="journal article" date="2020" name="mSystems">
        <title>Genome- and Community-Level Interaction Insights into Carbon Utilization and Element Cycling Functions of Hydrothermarchaeota in Hydrothermal Sediment.</title>
        <authorList>
            <person name="Zhou Z."/>
            <person name="Liu Y."/>
            <person name="Xu W."/>
            <person name="Pan J."/>
            <person name="Luo Z.H."/>
            <person name="Li M."/>
        </authorList>
    </citation>
    <scope>NUCLEOTIDE SEQUENCE [LARGE SCALE GENOMIC DNA]</scope>
    <source>
        <strain evidence="4">SpSt-418</strain>
    </source>
</reference>
<keyword evidence="1 2" id="KW-0129">CBS domain</keyword>
<dbReference type="Pfam" id="PF02672">
    <property type="entry name" value="CP12"/>
    <property type="match status" value="1"/>
</dbReference>
<evidence type="ECO:0000313" key="4">
    <source>
        <dbReference type="EMBL" id="HFM99366.1"/>
    </source>
</evidence>
<protein>
    <submittedName>
        <fullName evidence="4">CBS domain-containing protein</fullName>
    </submittedName>
</protein>
<organism evidence="4">
    <name type="scientific">Oscillatoriales cyanobacterium SpSt-418</name>
    <dbReference type="NCBI Taxonomy" id="2282169"/>
    <lineage>
        <taxon>Bacteria</taxon>
        <taxon>Bacillati</taxon>
        <taxon>Cyanobacteriota</taxon>
        <taxon>Cyanophyceae</taxon>
        <taxon>Oscillatoriophycideae</taxon>
        <taxon>Oscillatoriales</taxon>
    </lineage>
</organism>
<proteinExistence type="predicted"/>
<sequence length="199" mass="21860">MKAQDIMTQEVATIRGSATVADAVKLMKLKKLRSLVVDRRYEEDAYGLMTEEDITNKVVAYGKDPKELKVYEVMTKPCVVVNPDLAVEYVARLFALTGIDRAPVIRGDLLGIISVTDILFKSDFLSNPRLAILERALAEANAAARAIAQEQGEESEAYLKAWEKVEELQAEASHLRSGITPKVPEAQVTLSTVPEAVSV</sequence>
<gene>
    <name evidence="4" type="ORF">ENR64_16715</name>
</gene>
<dbReference type="PANTHER" id="PTHR43080">
    <property type="entry name" value="CBS DOMAIN-CONTAINING PROTEIN CBSX3, MITOCHONDRIAL"/>
    <property type="match status" value="1"/>
</dbReference>
<evidence type="ECO:0000256" key="1">
    <source>
        <dbReference type="ARBA" id="ARBA00023122"/>
    </source>
</evidence>
<evidence type="ECO:0000259" key="3">
    <source>
        <dbReference type="PROSITE" id="PS51371"/>
    </source>
</evidence>
<feature type="domain" description="CBS" evidence="3">
    <location>
        <begin position="7"/>
        <end position="65"/>
    </location>
</feature>
<dbReference type="Pfam" id="PF00571">
    <property type="entry name" value="CBS"/>
    <property type="match status" value="2"/>
</dbReference>
<evidence type="ECO:0000256" key="2">
    <source>
        <dbReference type="PROSITE-ProRule" id="PRU00703"/>
    </source>
</evidence>
<dbReference type="EMBL" id="DSRU01000238">
    <property type="protein sequence ID" value="HFM99366.1"/>
    <property type="molecule type" value="Genomic_DNA"/>
</dbReference>
<dbReference type="InterPro" id="IPR051257">
    <property type="entry name" value="Diverse_CBS-Domain"/>
</dbReference>
<dbReference type="PROSITE" id="PS51371">
    <property type="entry name" value="CBS"/>
    <property type="match status" value="2"/>
</dbReference>
<feature type="domain" description="CBS" evidence="3">
    <location>
        <begin position="74"/>
        <end position="132"/>
    </location>
</feature>
<dbReference type="SUPFAM" id="SSF54631">
    <property type="entry name" value="CBS-domain pair"/>
    <property type="match status" value="1"/>
</dbReference>
<comment type="caution">
    <text evidence="4">The sequence shown here is derived from an EMBL/GenBank/DDBJ whole genome shotgun (WGS) entry which is preliminary data.</text>
</comment>
<accession>A0A7C3KFA8</accession>
<dbReference type="InterPro" id="IPR046342">
    <property type="entry name" value="CBS_dom_sf"/>
</dbReference>